<evidence type="ECO:0000256" key="4">
    <source>
        <dbReference type="ARBA" id="ARBA00022597"/>
    </source>
</evidence>
<accession>A0AAD8MM58</accession>
<comment type="caution">
    <text evidence="10">The sequence shown here is derived from an EMBL/GenBank/DDBJ whole genome shotgun (WGS) entry which is preliminary data.</text>
</comment>
<keyword evidence="6" id="KW-0677">Repeat</keyword>
<dbReference type="PANTHER" id="PTHR10791">
    <property type="entry name" value="RAG1-ACTIVATING PROTEIN 1"/>
    <property type="match status" value="1"/>
</dbReference>
<dbReference type="InterPro" id="IPR004316">
    <property type="entry name" value="SWEET_rpt"/>
</dbReference>
<dbReference type="Pfam" id="PF03083">
    <property type="entry name" value="MtN3_slv"/>
    <property type="match status" value="1"/>
</dbReference>
<keyword evidence="11" id="KW-1185">Reference proteome</keyword>
<evidence type="ECO:0000313" key="10">
    <source>
        <dbReference type="EMBL" id="KAK1377148.1"/>
    </source>
</evidence>
<evidence type="ECO:0000313" key="11">
    <source>
        <dbReference type="Proteomes" id="UP001237642"/>
    </source>
</evidence>
<evidence type="ECO:0000256" key="6">
    <source>
        <dbReference type="ARBA" id="ARBA00022737"/>
    </source>
</evidence>
<proteinExistence type="inferred from homology"/>
<evidence type="ECO:0000256" key="9">
    <source>
        <dbReference type="SAM" id="Phobius"/>
    </source>
</evidence>
<sequence length="127" mass="14337">MLWIYYALLKSNDFLLISINSVDCVIQTIYIVIFLCYAPNNAKLQTIKLQVGMNVFGFRMIIGFTQFVAKGTASRVTIVQTPHETRVEAYLLRPRDIEASREWGLDLCAVAAQKPKVATPKMHSQLG</sequence>
<comment type="subcellular location">
    <subcellularLocation>
        <location evidence="1">Endomembrane system</location>
        <topology evidence="1">Multi-pass membrane protein</topology>
    </subcellularLocation>
</comment>
<evidence type="ECO:0000256" key="5">
    <source>
        <dbReference type="ARBA" id="ARBA00022692"/>
    </source>
</evidence>
<feature type="transmembrane region" description="Helical" evidence="9">
    <location>
        <begin position="15"/>
        <end position="38"/>
    </location>
</feature>
<dbReference type="PANTHER" id="PTHR10791:SF22">
    <property type="entry name" value="BIDIRECTIONAL SUGAR TRANSPORTER SWEET11"/>
    <property type="match status" value="1"/>
</dbReference>
<dbReference type="EMBL" id="JAUIZM010000007">
    <property type="protein sequence ID" value="KAK1377148.1"/>
    <property type="molecule type" value="Genomic_DNA"/>
</dbReference>
<evidence type="ECO:0000256" key="1">
    <source>
        <dbReference type="ARBA" id="ARBA00004127"/>
    </source>
</evidence>
<evidence type="ECO:0000256" key="2">
    <source>
        <dbReference type="ARBA" id="ARBA00007809"/>
    </source>
</evidence>
<keyword evidence="7 9" id="KW-1133">Transmembrane helix</keyword>
<dbReference type="AlphaFoldDB" id="A0AAD8MM58"/>
<evidence type="ECO:0000256" key="3">
    <source>
        <dbReference type="ARBA" id="ARBA00022448"/>
    </source>
</evidence>
<keyword evidence="4" id="KW-0762">Sugar transport</keyword>
<protein>
    <submittedName>
        <fullName evidence="10">Uncharacterized protein</fullName>
    </submittedName>
</protein>
<name>A0AAD8MM58_9APIA</name>
<dbReference type="GO" id="GO:0012505">
    <property type="term" value="C:endomembrane system"/>
    <property type="evidence" value="ECO:0007669"/>
    <property type="project" value="UniProtKB-SubCell"/>
</dbReference>
<evidence type="ECO:0000256" key="8">
    <source>
        <dbReference type="ARBA" id="ARBA00023136"/>
    </source>
</evidence>
<organism evidence="10 11">
    <name type="scientific">Heracleum sosnowskyi</name>
    <dbReference type="NCBI Taxonomy" id="360622"/>
    <lineage>
        <taxon>Eukaryota</taxon>
        <taxon>Viridiplantae</taxon>
        <taxon>Streptophyta</taxon>
        <taxon>Embryophyta</taxon>
        <taxon>Tracheophyta</taxon>
        <taxon>Spermatophyta</taxon>
        <taxon>Magnoliopsida</taxon>
        <taxon>eudicotyledons</taxon>
        <taxon>Gunneridae</taxon>
        <taxon>Pentapetalae</taxon>
        <taxon>asterids</taxon>
        <taxon>campanulids</taxon>
        <taxon>Apiales</taxon>
        <taxon>Apiaceae</taxon>
        <taxon>Apioideae</taxon>
        <taxon>apioid superclade</taxon>
        <taxon>Tordylieae</taxon>
        <taxon>Tordyliinae</taxon>
        <taxon>Heracleum</taxon>
    </lineage>
</organism>
<dbReference type="Gene3D" id="1.20.1280.290">
    <property type="match status" value="1"/>
</dbReference>
<evidence type="ECO:0000256" key="7">
    <source>
        <dbReference type="ARBA" id="ARBA00022989"/>
    </source>
</evidence>
<comment type="similarity">
    <text evidence="2">Belongs to the SWEET sugar transporter family.</text>
</comment>
<dbReference type="Proteomes" id="UP001237642">
    <property type="component" value="Unassembled WGS sequence"/>
</dbReference>
<reference evidence="10" key="1">
    <citation type="submission" date="2023-02" db="EMBL/GenBank/DDBJ databases">
        <title>Genome of toxic invasive species Heracleum sosnowskyi carries increased number of genes despite the absence of recent whole-genome duplications.</title>
        <authorList>
            <person name="Schelkunov M."/>
            <person name="Shtratnikova V."/>
            <person name="Makarenko M."/>
            <person name="Klepikova A."/>
            <person name="Omelchenko D."/>
            <person name="Novikova G."/>
            <person name="Obukhova E."/>
            <person name="Bogdanov V."/>
            <person name="Penin A."/>
            <person name="Logacheva M."/>
        </authorList>
    </citation>
    <scope>NUCLEOTIDE SEQUENCE</scope>
    <source>
        <strain evidence="10">Hsosn_3</strain>
        <tissue evidence="10">Leaf</tissue>
    </source>
</reference>
<reference evidence="10" key="2">
    <citation type="submission" date="2023-05" db="EMBL/GenBank/DDBJ databases">
        <authorList>
            <person name="Schelkunov M.I."/>
        </authorList>
    </citation>
    <scope>NUCLEOTIDE SEQUENCE</scope>
    <source>
        <strain evidence="10">Hsosn_3</strain>
        <tissue evidence="10">Leaf</tissue>
    </source>
</reference>
<keyword evidence="5 9" id="KW-0812">Transmembrane</keyword>
<dbReference type="InterPro" id="IPR047664">
    <property type="entry name" value="SWEET"/>
</dbReference>
<dbReference type="GO" id="GO:0016020">
    <property type="term" value="C:membrane"/>
    <property type="evidence" value="ECO:0007669"/>
    <property type="project" value="InterPro"/>
</dbReference>
<gene>
    <name evidence="10" type="ORF">POM88_033341</name>
</gene>
<dbReference type="GO" id="GO:0051119">
    <property type="term" value="F:sugar transmembrane transporter activity"/>
    <property type="evidence" value="ECO:0007669"/>
    <property type="project" value="InterPro"/>
</dbReference>
<keyword evidence="3" id="KW-0813">Transport</keyword>
<keyword evidence="8 9" id="KW-0472">Membrane</keyword>